<proteinExistence type="predicted"/>
<dbReference type="RefSeq" id="WP_027269826.1">
    <property type="nucleotide sequence ID" value="NZ_CAAAJE010000004.1"/>
</dbReference>
<dbReference type="InterPro" id="IPR003812">
    <property type="entry name" value="Fido"/>
</dbReference>
<dbReference type="SUPFAM" id="SSF140931">
    <property type="entry name" value="Fic-like"/>
    <property type="match status" value="1"/>
</dbReference>
<dbReference type="OrthoDB" id="6196979at2"/>
<dbReference type="EMBL" id="LNYV01000037">
    <property type="protein sequence ID" value="KTD54402.1"/>
    <property type="molecule type" value="Genomic_DNA"/>
</dbReference>
<feature type="domain" description="Fido" evidence="1">
    <location>
        <begin position="207"/>
        <end position="336"/>
    </location>
</feature>
<dbReference type="PROSITE" id="PS51459">
    <property type="entry name" value="FIDO"/>
    <property type="match status" value="1"/>
</dbReference>
<organism evidence="2 3">
    <name type="scientific">Legionella sainthelensi</name>
    <dbReference type="NCBI Taxonomy" id="28087"/>
    <lineage>
        <taxon>Bacteria</taxon>
        <taxon>Pseudomonadati</taxon>
        <taxon>Pseudomonadota</taxon>
        <taxon>Gammaproteobacteria</taxon>
        <taxon>Legionellales</taxon>
        <taxon>Legionellaceae</taxon>
        <taxon>Legionella</taxon>
    </lineage>
</organism>
<name>A0A0W0YCB5_9GAMM</name>
<protein>
    <submittedName>
        <fullName evidence="2">Ankyrin repeat-containing protein</fullName>
    </submittedName>
</protein>
<gene>
    <name evidence="2" type="ORF">Lsai_3224</name>
</gene>
<comment type="caution">
    <text evidence="2">The sequence shown here is derived from an EMBL/GenBank/DDBJ whole genome shotgun (WGS) entry which is preliminary data.</text>
</comment>
<sequence>MFKLIQINKKQGINEKLEKAPGCDYLQLIPEFHAAHLWRFAIDGNRQETGPFTFDVGNKGEPGYLVAMMNGLDYIAATLNQPLTSDFIEELHDECIKNVKINIEAHNKKFVQLSTTANQDEVIDLDPPKPVPMLNIRNNIAVNFGLLCVYSCDSPLKKVLESKANITKKGLSEIIDYINSTNEKYGTILSLKRVAQSLYEQDETIDLKNFDFEQLQHLISNENKIVLRSEGVNNYQLKKIMSDLITDYQSKIEKAKDSTDKIKIIAELVQKLEILHPFTDANCRTFCILLLNKLLLENKLTPVILDNPNRFDGFANQELAQEIIKGQEKFLSFNNYHRCNELLKEVNQLLQQLNPFKKTALNTLFSQYTNHLTPLDRLNFIEHLYIGLENHNFNHYLPLLQNMYRGELEKLSSEEKHVCILHQLHLCKHLVF</sequence>
<evidence type="ECO:0000313" key="2">
    <source>
        <dbReference type="EMBL" id="KTD54402.1"/>
    </source>
</evidence>
<dbReference type="PATRIC" id="fig|28087.4.peg.3463"/>
<accession>A0A0W0YCB5</accession>
<dbReference type="InterPro" id="IPR036597">
    <property type="entry name" value="Fido-like_dom_sf"/>
</dbReference>
<dbReference type="Gene3D" id="1.10.3290.10">
    <property type="entry name" value="Fido-like domain"/>
    <property type="match status" value="1"/>
</dbReference>
<dbReference type="Proteomes" id="UP000054621">
    <property type="component" value="Unassembled WGS sequence"/>
</dbReference>
<reference evidence="2 3" key="1">
    <citation type="submission" date="2015-11" db="EMBL/GenBank/DDBJ databases">
        <title>Genomic analysis of 38 Legionella species identifies large and diverse effector repertoires.</title>
        <authorList>
            <person name="Burstein D."/>
            <person name="Amaro F."/>
            <person name="Zusman T."/>
            <person name="Lifshitz Z."/>
            <person name="Cohen O."/>
            <person name="Gilbert J.A."/>
            <person name="Pupko T."/>
            <person name="Shuman H.A."/>
            <person name="Segal G."/>
        </authorList>
    </citation>
    <scope>NUCLEOTIDE SEQUENCE [LARGE SCALE GENOMIC DNA]</scope>
    <source>
        <strain evidence="2 3">Mt.St.Helens-4</strain>
    </source>
</reference>
<dbReference type="eggNOG" id="COG3177">
    <property type="taxonomic scope" value="Bacteria"/>
</dbReference>
<evidence type="ECO:0000259" key="1">
    <source>
        <dbReference type="PROSITE" id="PS51459"/>
    </source>
</evidence>
<evidence type="ECO:0000313" key="3">
    <source>
        <dbReference type="Proteomes" id="UP000054621"/>
    </source>
</evidence>
<dbReference type="AlphaFoldDB" id="A0A0W0YCB5"/>